<evidence type="ECO:0000313" key="1">
    <source>
        <dbReference type="EMBL" id="KAJ9062269.1"/>
    </source>
</evidence>
<dbReference type="EMBL" id="QTSX02005015">
    <property type="protein sequence ID" value="KAJ9062269.1"/>
    <property type="molecule type" value="Genomic_DNA"/>
</dbReference>
<gene>
    <name evidence="1" type="ORF">DSO57_1012485</name>
</gene>
<accession>A0ACC2SIQ8</accession>
<sequence length="154" mass="17505">MVARLQKKDLINDNDARQSLRHSLLSQFPKLWAEFSGQVNGLNYLSEIVDQVYTLPNLQTQLPNTGLRAPHCTRCSTIPLKVPPWKNPTTRDLGMMDALPVRKRAMFLRNAPMSRCSNKCRIWQKRPGVNVVLQEEEPEDQEGSSGSDSEESKN</sequence>
<name>A0ACC2SIQ8_9FUNG</name>
<evidence type="ECO:0000313" key="2">
    <source>
        <dbReference type="Proteomes" id="UP001165960"/>
    </source>
</evidence>
<comment type="caution">
    <text evidence="1">The sequence shown here is derived from an EMBL/GenBank/DDBJ whole genome shotgun (WGS) entry which is preliminary data.</text>
</comment>
<dbReference type="Proteomes" id="UP001165960">
    <property type="component" value="Unassembled WGS sequence"/>
</dbReference>
<protein>
    <submittedName>
        <fullName evidence="1">Uncharacterized protein</fullName>
    </submittedName>
</protein>
<reference evidence="1" key="1">
    <citation type="submission" date="2022-04" db="EMBL/GenBank/DDBJ databases">
        <title>Genome of the entomopathogenic fungus Entomophthora muscae.</title>
        <authorList>
            <person name="Elya C."/>
            <person name="Lovett B.R."/>
            <person name="Lee E."/>
            <person name="Macias A.M."/>
            <person name="Hajek A.E."/>
            <person name="De Bivort B.L."/>
            <person name="Kasson M.T."/>
            <person name="De Fine Licht H.H."/>
            <person name="Stajich J.E."/>
        </authorList>
    </citation>
    <scope>NUCLEOTIDE SEQUENCE</scope>
    <source>
        <strain evidence="1">Berkeley</strain>
    </source>
</reference>
<proteinExistence type="predicted"/>
<organism evidence="1 2">
    <name type="scientific">Entomophthora muscae</name>
    <dbReference type="NCBI Taxonomy" id="34485"/>
    <lineage>
        <taxon>Eukaryota</taxon>
        <taxon>Fungi</taxon>
        <taxon>Fungi incertae sedis</taxon>
        <taxon>Zoopagomycota</taxon>
        <taxon>Entomophthoromycotina</taxon>
        <taxon>Entomophthoromycetes</taxon>
        <taxon>Entomophthorales</taxon>
        <taxon>Entomophthoraceae</taxon>
        <taxon>Entomophthora</taxon>
    </lineage>
</organism>
<keyword evidence="2" id="KW-1185">Reference proteome</keyword>